<evidence type="ECO:0000259" key="1">
    <source>
        <dbReference type="Pfam" id="PF01580"/>
    </source>
</evidence>
<dbReference type="GO" id="GO:0051301">
    <property type="term" value="P:cell division"/>
    <property type="evidence" value="ECO:0007669"/>
    <property type="project" value="UniProtKB-KW"/>
</dbReference>
<accession>A0ABX3TD25</accession>
<protein>
    <submittedName>
        <fullName evidence="2">Cell division protein FtsK</fullName>
    </submittedName>
</protein>
<dbReference type="SUPFAM" id="SSF52540">
    <property type="entry name" value="P-loop containing nucleoside triphosphate hydrolases"/>
    <property type="match status" value="1"/>
</dbReference>
<gene>
    <name evidence="2" type="ORF">BST46_28640</name>
</gene>
<dbReference type="Pfam" id="PF01580">
    <property type="entry name" value="FtsK_SpoIIIE"/>
    <property type="match status" value="1"/>
</dbReference>
<keyword evidence="3" id="KW-1185">Reference proteome</keyword>
<dbReference type="InterPro" id="IPR002543">
    <property type="entry name" value="FtsK_dom"/>
</dbReference>
<evidence type="ECO:0000313" key="3">
    <source>
        <dbReference type="Proteomes" id="UP000192847"/>
    </source>
</evidence>
<dbReference type="RefSeq" id="WP_276328427.1">
    <property type="nucleotide sequence ID" value="NZ_MVIL01000544.1"/>
</dbReference>
<proteinExistence type="predicted"/>
<evidence type="ECO:0000313" key="2">
    <source>
        <dbReference type="EMBL" id="ORB76700.1"/>
    </source>
</evidence>
<organism evidence="2 3">
    <name type="scientific">Mycobacterium timonense</name>
    <dbReference type="NCBI Taxonomy" id="701043"/>
    <lineage>
        <taxon>Bacteria</taxon>
        <taxon>Bacillati</taxon>
        <taxon>Actinomycetota</taxon>
        <taxon>Actinomycetes</taxon>
        <taxon>Mycobacteriales</taxon>
        <taxon>Mycobacteriaceae</taxon>
        <taxon>Mycobacterium</taxon>
        <taxon>Mycobacterium avium complex (MAC)</taxon>
    </lineage>
</organism>
<dbReference type="EMBL" id="MVIL01000544">
    <property type="protein sequence ID" value="ORB76700.1"/>
    <property type="molecule type" value="Genomic_DNA"/>
</dbReference>
<comment type="caution">
    <text evidence="2">The sequence shown here is derived from an EMBL/GenBank/DDBJ whole genome shotgun (WGS) entry which is preliminary data.</text>
</comment>
<keyword evidence="2" id="KW-0131">Cell cycle</keyword>
<feature type="non-terminal residue" evidence="2">
    <location>
        <position position="1"/>
    </location>
</feature>
<dbReference type="Gene3D" id="3.40.50.300">
    <property type="entry name" value="P-loop containing nucleotide triphosphate hydrolases"/>
    <property type="match status" value="1"/>
</dbReference>
<name>A0ABX3TD25_9MYCO</name>
<reference evidence="2 3" key="1">
    <citation type="submission" date="2017-02" db="EMBL/GenBank/DDBJ databases">
        <title>The new phylogeny of genus Mycobacterium.</title>
        <authorList>
            <person name="Tortoli E."/>
            <person name="Trovato A."/>
            <person name="Cirillo D.M."/>
        </authorList>
    </citation>
    <scope>NUCLEOTIDE SEQUENCE [LARGE SCALE GENOMIC DNA]</scope>
    <source>
        <strain evidence="2 3">CCUG 56329</strain>
    </source>
</reference>
<sequence length="275" mass="30245">EYQVIWDLYNEYARKLAELNPPEPGRRAAMDKHLPIAISVEDLRVVTVPDHTSPHLLAVGDPLMGKTTLLRALINSVVHQFNPDEAQFVIIESKYDLLAEQEQLAANGYLMDYADQNTLAAALEKVTAVIEPRKPAKEQGLSTTAIKNRSWYSGPEVFVLIDGVEAFTGTGFGMGGAPLDPLVELMTRNDLGLHVYATGPAQGFPSTRQSNKLYQALAQRNSPTLLFSGPVSEGTIWPSSGIKFARRRPGQAMLYDPLYPTTPEIIQVGMARPWG</sequence>
<feature type="domain" description="FtsK" evidence="1">
    <location>
        <begin position="48"/>
        <end position="147"/>
    </location>
</feature>
<dbReference type="Proteomes" id="UP000192847">
    <property type="component" value="Unassembled WGS sequence"/>
</dbReference>
<keyword evidence="2" id="KW-0132">Cell division</keyword>
<dbReference type="InterPro" id="IPR027417">
    <property type="entry name" value="P-loop_NTPase"/>
</dbReference>